<organism evidence="2 3">
    <name type="scientific">Tahibacter amnicola</name>
    <dbReference type="NCBI Taxonomy" id="2976241"/>
    <lineage>
        <taxon>Bacteria</taxon>
        <taxon>Pseudomonadati</taxon>
        <taxon>Pseudomonadota</taxon>
        <taxon>Gammaproteobacteria</taxon>
        <taxon>Lysobacterales</taxon>
        <taxon>Rhodanobacteraceae</taxon>
        <taxon>Tahibacter</taxon>
    </lineage>
</organism>
<keyword evidence="1" id="KW-0812">Transmembrane</keyword>
<gene>
    <name evidence="2" type="ORF">N4264_16375</name>
</gene>
<accession>A0ABY6B9U1</accession>
<sequence>MTLLYAIHIDKLPIILGSMFLPFVYARNLWLLMRHGSAEKPPQNEA</sequence>
<keyword evidence="3" id="KW-1185">Reference proteome</keyword>
<dbReference type="EMBL" id="CP104694">
    <property type="protein sequence ID" value="UXI66322.1"/>
    <property type="molecule type" value="Genomic_DNA"/>
</dbReference>
<feature type="transmembrane region" description="Helical" evidence="1">
    <location>
        <begin position="12"/>
        <end position="30"/>
    </location>
</feature>
<name>A0ABY6B9U1_9GAMM</name>
<evidence type="ECO:0000256" key="1">
    <source>
        <dbReference type="SAM" id="Phobius"/>
    </source>
</evidence>
<proteinExistence type="predicted"/>
<evidence type="ECO:0000313" key="2">
    <source>
        <dbReference type="EMBL" id="UXI66322.1"/>
    </source>
</evidence>
<evidence type="ECO:0000313" key="3">
    <source>
        <dbReference type="Proteomes" id="UP001064632"/>
    </source>
</evidence>
<reference evidence="2" key="1">
    <citation type="submission" date="2022-09" db="EMBL/GenBank/DDBJ databases">
        <title>Tahibacter sp. nov., isolated from a fresh water.</title>
        <authorList>
            <person name="Baek J.H."/>
            <person name="Lee J.K."/>
            <person name="Kim J.M."/>
            <person name="Jeon C.O."/>
        </authorList>
    </citation>
    <scope>NUCLEOTIDE SEQUENCE</scope>
    <source>
        <strain evidence="2">W38</strain>
    </source>
</reference>
<keyword evidence="1" id="KW-1133">Transmembrane helix</keyword>
<protein>
    <submittedName>
        <fullName evidence="2">Uncharacterized protein</fullName>
    </submittedName>
</protein>
<keyword evidence="1" id="KW-0472">Membrane</keyword>
<dbReference type="Proteomes" id="UP001064632">
    <property type="component" value="Chromosome"/>
</dbReference>